<keyword evidence="3" id="KW-0732">Signal</keyword>
<feature type="domain" description="Ig-like" evidence="4">
    <location>
        <begin position="29"/>
        <end position="120"/>
    </location>
</feature>
<dbReference type="Proteomes" id="UP001162483">
    <property type="component" value="Unassembled WGS sequence"/>
</dbReference>
<proteinExistence type="predicted"/>
<dbReference type="InterPro" id="IPR036179">
    <property type="entry name" value="Ig-like_dom_sf"/>
</dbReference>
<dbReference type="InterPro" id="IPR003597">
    <property type="entry name" value="Ig_C1-set"/>
</dbReference>
<organism evidence="5 6">
    <name type="scientific">Staurois parvus</name>
    <dbReference type="NCBI Taxonomy" id="386267"/>
    <lineage>
        <taxon>Eukaryota</taxon>
        <taxon>Metazoa</taxon>
        <taxon>Chordata</taxon>
        <taxon>Craniata</taxon>
        <taxon>Vertebrata</taxon>
        <taxon>Euteleostomi</taxon>
        <taxon>Amphibia</taxon>
        <taxon>Batrachia</taxon>
        <taxon>Anura</taxon>
        <taxon>Neobatrachia</taxon>
        <taxon>Ranoidea</taxon>
        <taxon>Ranidae</taxon>
        <taxon>Staurois</taxon>
    </lineage>
</organism>
<gene>
    <name evidence="5" type="ORF">SPARVUS_LOCUS2018088</name>
</gene>
<keyword evidence="6" id="KW-1185">Reference proteome</keyword>
<evidence type="ECO:0000256" key="1">
    <source>
        <dbReference type="ARBA" id="ARBA00023157"/>
    </source>
</evidence>
<dbReference type="EMBL" id="CATNWA010002104">
    <property type="protein sequence ID" value="CAI9542022.1"/>
    <property type="molecule type" value="Genomic_DNA"/>
</dbReference>
<evidence type="ECO:0000259" key="4">
    <source>
        <dbReference type="PROSITE" id="PS50835"/>
    </source>
</evidence>
<dbReference type="Gene3D" id="2.60.40.10">
    <property type="entry name" value="Immunoglobulins"/>
    <property type="match status" value="1"/>
</dbReference>
<dbReference type="InterPro" id="IPR013783">
    <property type="entry name" value="Ig-like_fold"/>
</dbReference>
<evidence type="ECO:0000256" key="3">
    <source>
        <dbReference type="SAM" id="SignalP"/>
    </source>
</evidence>
<dbReference type="SMART" id="SM00407">
    <property type="entry name" value="IGc1"/>
    <property type="match status" value="1"/>
</dbReference>
<evidence type="ECO:0000313" key="5">
    <source>
        <dbReference type="EMBL" id="CAI9542022.1"/>
    </source>
</evidence>
<dbReference type="SUPFAM" id="SSF48726">
    <property type="entry name" value="Immunoglobulin"/>
    <property type="match status" value="1"/>
</dbReference>
<keyword evidence="2" id="KW-0393">Immunoglobulin domain</keyword>
<protein>
    <recommendedName>
        <fullName evidence="4">Ig-like domain-containing protein</fullName>
    </recommendedName>
</protein>
<reference evidence="5" key="1">
    <citation type="submission" date="2023-05" db="EMBL/GenBank/DDBJ databases">
        <authorList>
            <person name="Stuckert A."/>
        </authorList>
    </citation>
    <scope>NUCLEOTIDE SEQUENCE</scope>
</reference>
<dbReference type="PANTHER" id="PTHR19944">
    <property type="entry name" value="MHC CLASS II-RELATED"/>
    <property type="match status" value="1"/>
</dbReference>
<dbReference type="InterPro" id="IPR050160">
    <property type="entry name" value="MHC/Immunoglobulin"/>
</dbReference>
<feature type="signal peptide" evidence="3">
    <location>
        <begin position="1"/>
        <end position="18"/>
    </location>
</feature>
<dbReference type="PROSITE" id="PS00290">
    <property type="entry name" value="IG_MHC"/>
    <property type="match status" value="1"/>
</dbReference>
<name>A0ABN9B4A4_9NEOB</name>
<dbReference type="InterPro" id="IPR007110">
    <property type="entry name" value="Ig-like_dom"/>
</dbReference>
<evidence type="ECO:0000313" key="6">
    <source>
        <dbReference type="Proteomes" id="UP001162483"/>
    </source>
</evidence>
<dbReference type="InterPro" id="IPR003006">
    <property type="entry name" value="Ig/MHC_CS"/>
</dbReference>
<comment type="caution">
    <text evidence="5">The sequence shown here is derived from an EMBL/GenBank/DDBJ whole genome shotgun (WGS) entry which is preliminary data.</text>
</comment>
<dbReference type="PROSITE" id="PS50835">
    <property type="entry name" value="IG_LIKE"/>
    <property type="match status" value="1"/>
</dbReference>
<keyword evidence="1" id="KW-1015">Disulfide bond</keyword>
<sequence>MTFFIVLISCLISNCIFCLYPTAGEVKAPAVFLFGPSKEELEKDTATLVCTASEYSPRTATMEFLVDGQTWKNGVSTSPITKQSDNSYMGSSFLTMTSADYSKYEKYACKVTHQGKEFIQTLKRSECF</sequence>
<dbReference type="Pfam" id="PF07654">
    <property type="entry name" value="C1-set"/>
    <property type="match status" value="1"/>
</dbReference>
<feature type="chain" id="PRO_5047396425" description="Ig-like domain-containing protein" evidence="3">
    <location>
        <begin position="19"/>
        <end position="128"/>
    </location>
</feature>
<evidence type="ECO:0000256" key="2">
    <source>
        <dbReference type="ARBA" id="ARBA00023319"/>
    </source>
</evidence>
<accession>A0ABN9B4A4</accession>
<dbReference type="PANTHER" id="PTHR19944:SF98">
    <property type="entry name" value="IG-LIKE DOMAIN-CONTAINING PROTEIN"/>
    <property type="match status" value="1"/>
</dbReference>